<dbReference type="PANTHER" id="PTHR43236">
    <property type="entry name" value="ANTITOXIN HIGA1"/>
    <property type="match status" value="1"/>
</dbReference>
<reference evidence="2 3" key="1">
    <citation type="submission" date="2017-03" db="EMBL/GenBank/DDBJ databases">
        <title>wgs assembly of Dolosigranulum pigrum KPL CDC strains.</title>
        <authorList>
            <person name="Brugger S.D."/>
            <person name="Pettigrew M."/>
            <person name="Kong Y."/>
            <person name="Lemon K.P."/>
        </authorList>
    </citation>
    <scope>NUCLEOTIDE SEQUENCE [LARGE SCALE GENOMIC DNA]</scope>
    <source>
        <strain evidence="2 3">KPL1931_CDC4294-98</strain>
    </source>
</reference>
<organism evidence="2 3">
    <name type="scientific">Dolosigranulum pigrum</name>
    <dbReference type="NCBI Taxonomy" id="29394"/>
    <lineage>
        <taxon>Bacteria</taxon>
        <taxon>Bacillati</taxon>
        <taxon>Bacillota</taxon>
        <taxon>Bacilli</taxon>
        <taxon>Lactobacillales</taxon>
        <taxon>Carnobacteriaceae</taxon>
        <taxon>Dolosigranulum</taxon>
    </lineage>
</organism>
<sequence>MIQRITINPTVLADYIQASNISIEDLAEKVPKIYEFINGKRLPTFNQLSQVAKQLHIPVGLLLMEDIVGSTEDVVADFRTIDSTQIEEMSAELRDTIKEMKEKQSFLRGEVEHERFFVGMFSIENDKASIISQALQILGNDITKNRFYTYREKLSKSGVFTFLNGKVKDNTHRPLNLKEFRGFVLVDKKAPIIFINQQDSKTGQLFTLIHEFIHLLLGESNLLEVPYSEKSGKIEKVVNQITAEILAPKKYILVNYNHSSSVIDNIYNLSRSLEVSREMMTRRLLELNIITQDDYQRIVRALKETYPRPNKRSSGGNYYHNINFRIDRTFFEYVNNAVMQDKMTYTEAFNTVGVGYKGYQALLEGSR</sequence>
<dbReference type="Proteomes" id="UP000249099">
    <property type="component" value="Unassembled WGS sequence"/>
</dbReference>
<dbReference type="InterPro" id="IPR010359">
    <property type="entry name" value="IrrE_HExxH"/>
</dbReference>
<protein>
    <submittedName>
        <fullName evidence="2">Peptidase</fullName>
    </submittedName>
</protein>
<accession>A0A328KPU8</accession>
<evidence type="ECO:0000313" key="3">
    <source>
        <dbReference type="Proteomes" id="UP000249099"/>
    </source>
</evidence>
<dbReference type="PANTHER" id="PTHR43236:SF2">
    <property type="entry name" value="BLL0069 PROTEIN"/>
    <property type="match status" value="1"/>
</dbReference>
<dbReference type="RefSeq" id="WP_112789716.1">
    <property type="nucleotide sequence ID" value="NZ_NAQV01000002.1"/>
</dbReference>
<evidence type="ECO:0000313" key="2">
    <source>
        <dbReference type="EMBL" id="RAN65082.1"/>
    </source>
</evidence>
<name>A0A328KPU8_9LACT</name>
<feature type="domain" description="IrrE N-terminal-like" evidence="1">
    <location>
        <begin position="182"/>
        <end position="284"/>
    </location>
</feature>
<gene>
    <name evidence="2" type="ORF">B8A44_00455</name>
</gene>
<dbReference type="CDD" id="cd00093">
    <property type="entry name" value="HTH_XRE"/>
    <property type="match status" value="1"/>
</dbReference>
<proteinExistence type="predicted"/>
<comment type="caution">
    <text evidence="2">The sequence shown here is derived from an EMBL/GenBank/DDBJ whole genome shotgun (WGS) entry which is preliminary data.</text>
</comment>
<dbReference type="Pfam" id="PF06114">
    <property type="entry name" value="Peptidase_M78"/>
    <property type="match status" value="1"/>
</dbReference>
<evidence type="ECO:0000259" key="1">
    <source>
        <dbReference type="Pfam" id="PF06114"/>
    </source>
</evidence>
<dbReference type="InterPro" id="IPR001387">
    <property type="entry name" value="Cro/C1-type_HTH"/>
</dbReference>
<dbReference type="Gene3D" id="1.10.10.2910">
    <property type="match status" value="1"/>
</dbReference>
<dbReference type="EMBL" id="NAQV01000002">
    <property type="protein sequence ID" value="RAN65082.1"/>
    <property type="molecule type" value="Genomic_DNA"/>
</dbReference>
<dbReference type="AlphaFoldDB" id="A0A328KPU8"/>
<dbReference type="InterPro" id="IPR052345">
    <property type="entry name" value="Rad_response_metalloprotease"/>
</dbReference>